<dbReference type="InterPro" id="IPR027291">
    <property type="entry name" value="Glyco_hydro_38_N_sf"/>
</dbReference>
<evidence type="ECO:0000256" key="2">
    <source>
        <dbReference type="ARBA" id="ARBA00023277"/>
    </source>
</evidence>
<protein>
    <submittedName>
        <fullName evidence="5">Glycoside hydrolase family 57</fullName>
    </submittedName>
</protein>
<name>A0ABN8HBC3_9BACT</name>
<dbReference type="InterPro" id="IPR052046">
    <property type="entry name" value="GH57_Enzymes"/>
</dbReference>
<reference evidence="5 6" key="1">
    <citation type="submission" date="2022-03" db="EMBL/GenBank/DDBJ databases">
        <authorList>
            <person name="Koch H."/>
        </authorList>
    </citation>
    <scope>NUCLEOTIDE SEQUENCE [LARGE SCALE GENOMIC DNA]</scope>
    <source>
        <strain evidence="5 6">G1</strain>
    </source>
</reference>
<dbReference type="InterPro" id="IPR011330">
    <property type="entry name" value="Glyco_hydro/deAcase_b/a-brl"/>
</dbReference>
<accession>A0ABN8HBC3</accession>
<feature type="domain" description="Glycoside hydrolase family 57 N-terminal" evidence="4">
    <location>
        <begin position="8"/>
        <end position="425"/>
    </location>
</feature>
<evidence type="ECO:0000256" key="3">
    <source>
        <dbReference type="RuleBase" id="RU361196"/>
    </source>
</evidence>
<dbReference type="PANTHER" id="PTHR36306">
    <property type="entry name" value="ALPHA-AMYLASE-RELATED-RELATED"/>
    <property type="match status" value="1"/>
</dbReference>
<proteinExistence type="inferred from homology"/>
<organism evidence="5 6">
    <name type="scientific">Trichlorobacter ammonificans</name>
    <dbReference type="NCBI Taxonomy" id="2916410"/>
    <lineage>
        <taxon>Bacteria</taxon>
        <taxon>Pseudomonadati</taxon>
        <taxon>Thermodesulfobacteriota</taxon>
        <taxon>Desulfuromonadia</taxon>
        <taxon>Geobacterales</taxon>
        <taxon>Geobacteraceae</taxon>
        <taxon>Trichlorobacter</taxon>
    </lineage>
</organism>
<dbReference type="Pfam" id="PF03065">
    <property type="entry name" value="Glyco_hydro_57"/>
    <property type="match status" value="1"/>
</dbReference>
<dbReference type="GO" id="GO:0016787">
    <property type="term" value="F:hydrolase activity"/>
    <property type="evidence" value="ECO:0007669"/>
    <property type="project" value="UniProtKB-KW"/>
</dbReference>
<dbReference type="Proteomes" id="UP001295463">
    <property type="component" value="Chromosome"/>
</dbReference>
<dbReference type="SUPFAM" id="SSF88713">
    <property type="entry name" value="Glycoside hydrolase/deacetylase"/>
    <property type="match status" value="1"/>
</dbReference>
<dbReference type="CDD" id="cd10796">
    <property type="entry name" value="GH57N_APU"/>
    <property type="match status" value="1"/>
</dbReference>
<dbReference type="InterPro" id="IPR004300">
    <property type="entry name" value="Glyco_hydro_57_N"/>
</dbReference>
<evidence type="ECO:0000256" key="1">
    <source>
        <dbReference type="ARBA" id="ARBA00006821"/>
    </source>
</evidence>
<keyword evidence="2 3" id="KW-0119">Carbohydrate metabolism</keyword>
<evidence type="ECO:0000313" key="5">
    <source>
        <dbReference type="EMBL" id="CAH2029919.1"/>
    </source>
</evidence>
<comment type="similarity">
    <text evidence="1 3">Belongs to the glycosyl hydrolase 57 family.</text>
</comment>
<evidence type="ECO:0000313" key="6">
    <source>
        <dbReference type="Proteomes" id="UP001295463"/>
    </source>
</evidence>
<keyword evidence="6" id="KW-1185">Reference proteome</keyword>
<dbReference type="EMBL" id="OW150024">
    <property type="protein sequence ID" value="CAH2029919.1"/>
    <property type="molecule type" value="Genomic_DNA"/>
</dbReference>
<keyword evidence="5" id="KW-0378">Hydrolase</keyword>
<evidence type="ECO:0000259" key="4">
    <source>
        <dbReference type="Pfam" id="PF03065"/>
    </source>
</evidence>
<dbReference type="RefSeq" id="WP_305730896.1">
    <property type="nucleotide sequence ID" value="NZ_OW150024.1"/>
</dbReference>
<sequence>MSAPLNVIFLWHMHQPYYKDPVKNEYVLPWTYLHGVKDYFDMPAIVEDTPGARAVFNLVPSLLEQLLDYATGQAVDPFLIKGAMNPADMTEEDRVFLLENFFSANRQRMIEPHRRYLELLYMAGEGKPGSARERVRHFSNQDLLDLQVCFFLAWTGEAARRRFPEFRELLAKGSGYTARDRDLLFATQREVLNRIIPLYQALHRSGQVELSVTPYYHPILPLLCDNRIAQEAMPRVTLPQERFRHPEDARAQIRRGVRYFKDVLGIEPHGMWPSEGSVSDEALAIIAECGLSWAATDEEVLARSLDGGLGNHKEKLYRPWTFAAPQGELGIFFRDHQLSDLIGFTYSQWDARRAAADFTGRLRQIHRHLGGDDGVVPIILDGENAWEFYPDNGYEFLSTLYTGIAEAGDLQLTTCSEALSLVRPAARLHHIHPGSWINATYGIWIGHPEENLAWDQLARARLALEQHHPRAAELLAHAGENGDPQARLLCTSLYAAEGSDWFWWFGDDHFSPHSDRFDYLFRRHLTNLYRSLELDPPRELLEPIKKKSPAGLVREPAAFIEPEVNGLVGDYFEWLAAGLFDLTRQGSAMHSSDRMLQGFYWGYNREHLFCRIDGIQDLARLLKEMDILALHLISDREYRLPMQRDCREGMLLTKEAGSWVPTNTCCRWAIRRTAEVALPLAGLNLIPGAKLFVSITLTRDNEEIGRWPSDAPLMLEYVGPELEADDWLI</sequence>
<dbReference type="PANTHER" id="PTHR36306:SF1">
    <property type="entry name" value="ALPHA-AMYLASE-RELATED"/>
    <property type="match status" value="1"/>
</dbReference>
<gene>
    <name evidence="5" type="ORF">GEAMG1_0097</name>
</gene>
<dbReference type="Gene3D" id="3.20.110.10">
    <property type="entry name" value="Glycoside hydrolase 38, N terminal domain"/>
    <property type="match status" value="2"/>
</dbReference>